<dbReference type="Proteomes" id="UP000605201">
    <property type="component" value="Unassembled WGS sequence"/>
</dbReference>
<dbReference type="AlphaFoldDB" id="A0A8J6NVZ5"/>
<evidence type="ECO:0000256" key="1">
    <source>
        <dbReference type="SAM" id="SignalP"/>
    </source>
</evidence>
<accession>A0A8J6NVZ5</accession>
<gene>
    <name evidence="2" type="ORF">H8D96_02785</name>
</gene>
<feature type="chain" id="PRO_5035171815" evidence="1">
    <location>
        <begin position="33"/>
        <end position="181"/>
    </location>
</feature>
<dbReference type="EMBL" id="JACNIG010000086">
    <property type="protein sequence ID" value="MBC8430824.1"/>
    <property type="molecule type" value="Genomic_DNA"/>
</dbReference>
<protein>
    <submittedName>
        <fullName evidence="2">Uncharacterized protein</fullName>
    </submittedName>
</protein>
<evidence type="ECO:0000313" key="2">
    <source>
        <dbReference type="EMBL" id="MBC8430824.1"/>
    </source>
</evidence>
<reference evidence="2 3" key="1">
    <citation type="submission" date="2020-08" db="EMBL/GenBank/DDBJ databases">
        <title>Bridging the membrane lipid divide: bacteria of the FCB group superphylum have the potential to synthesize archaeal ether lipids.</title>
        <authorList>
            <person name="Villanueva L."/>
            <person name="Von Meijenfeldt F.A.B."/>
            <person name="Westbye A.B."/>
            <person name="Yadav S."/>
            <person name="Hopmans E.C."/>
            <person name="Dutilh B.E."/>
            <person name="Sinninghe Damste J.S."/>
        </authorList>
    </citation>
    <scope>NUCLEOTIDE SEQUENCE [LARGE SCALE GENOMIC DNA]</scope>
    <source>
        <strain evidence="2">NIOZ-UU17</strain>
    </source>
</reference>
<sequence>MFNSIRKQKMITLNCLVAILFTGLFLSASAMAGEIYGTYQLVEKEFVRASGQQHTSTESVWIKNKDITNPSYKLTLDKNNRSYARIEHDKKLQDKGVMVAGDDSRKQDAKKVLGIYRLDQSNFAKVSGKVYKENVFVWLQKPETSNPEIKLVKSGNKITIVHVDRKQKDQNIQLADQSMSK</sequence>
<organism evidence="2 3">
    <name type="scientific">Candidatus Desulfatibia vada</name>
    <dbReference type="NCBI Taxonomy" id="2841696"/>
    <lineage>
        <taxon>Bacteria</taxon>
        <taxon>Pseudomonadati</taxon>
        <taxon>Thermodesulfobacteriota</taxon>
        <taxon>Desulfobacteria</taxon>
        <taxon>Desulfobacterales</taxon>
        <taxon>Desulfobacterales incertae sedis</taxon>
        <taxon>Candidatus Desulfatibia</taxon>
    </lineage>
</organism>
<keyword evidence="1" id="KW-0732">Signal</keyword>
<name>A0A8J6NVZ5_9BACT</name>
<proteinExistence type="predicted"/>
<comment type="caution">
    <text evidence="2">The sequence shown here is derived from an EMBL/GenBank/DDBJ whole genome shotgun (WGS) entry which is preliminary data.</text>
</comment>
<feature type="signal peptide" evidence="1">
    <location>
        <begin position="1"/>
        <end position="32"/>
    </location>
</feature>
<evidence type="ECO:0000313" key="3">
    <source>
        <dbReference type="Proteomes" id="UP000605201"/>
    </source>
</evidence>